<evidence type="ECO:0000256" key="4">
    <source>
        <dbReference type="ARBA" id="ARBA00022989"/>
    </source>
</evidence>
<evidence type="ECO:0000313" key="12">
    <source>
        <dbReference type="EMBL" id="KAG5833384.1"/>
    </source>
</evidence>
<dbReference type="SUPFAM" id="SSF49265">
    <property type="entry name" value="Fibronectin type III"/>
    <property type="match status" value="2"/>
</dbReference>
<evidence type="ECO:0000313" key="13">
    <source>
        <dbReference type="Proteomes" id="UP001044222"/>
    </source>
</evidence>
<gene>
    <name evidence="12" type="ORF">ANANG_G00275360</name>
</gene>
<keyword evidence="5 9" id="KW-0472">Membrane</keyword>
<evidence type="ECO:0000256" key="2">
    <source>
        <dbReference type="ARBA" id="ARBA00022692"/>
    </source>
</evidence>
<reference evidence="12" key="1">
    <citation type="submission" date="2021-01" db="EMBL/GenBank/DDBJ databases">
        <title>A chromosome-scale assembly of European eel, Anguilla anguilla.</title>
        <authorList>
            <person name="Henkel C."/>
            <person name="Jong-Raadsen S.A."/>
            <person name="Dufour S."/>
            <person name="Weltzien F.-A."/>
            <person name="Palstra A.P."/>
            <person name="Pelster B."/>
            <person name="Spaink H.P."/>
            <person name="Van Den Thillart G.E."/>
            <person name="Jansen H."/>
            <person name="Zahm M."/>
            <person name="Klopp C."/>
            <person name="Cedric C."/>
            <person name="Louis A."/>
            <person name="Berthelot C."/>
            <person name="Parey E."/>
            <person name="Roest Crollius H."/>
            <person name="Montfort J."/>
            <person name="Robinson-Rechavi M."/>
            <person name="Bucao C."/>
            <person name="Bouchez O."/>
            <person name="Gislard M."/>
            <person name="Lluch J."/>
            <person name="Milhes M."/>
            <person name="Lampietro C."/>
            <person name="Lopez Roques C."/>
            <person name="Donnadieu C."/>
            <person name="Braasch I."/>
            <person name="Desvignes T."/>
            <person name="Postlethwait J."/>
            <person name="Bobe J."/>
            <person name="Guiguen Y."/>
            <person name="Dirks R."/>
        </authorList>
    </citation>
    <scope>NUCLEOTIDE SEQUENCE</scope>
    <source>
        <strain evidence="12">Tag_6206</strain>
        <tissue evidence="12">Liver</tissue>
    </source>
</reference>
<evidence type="ECO:0000259" key="11">
    <source>
        <dbReference type="PROSITE" id="PS50853"/>
    </source>
</evidence>
<evidence type="ECO:0000256" key="5">
    <source>
        <dbReference type="ARBA" id="ARBA00023136"/>
    </source>
</evidence>
<keyword evidence="6" id="KW-0675">Receptor</keyword>
<keyword evidence="2 9" id="KW-0812">Transmembrane</keyword>
<dbReference type="PROSITE" id="PS50853">
    <property type="entry name" value="FN3"/>
    <property type="match status" value="1"/>
</dbReference>
<evidence type="ECO:0000256" key="8">
    <source>
        <dbReference type="SAM" id="MobiDB-lite"/>
    </source>
</evidence>
<dbReference type="EMBL" id="JAFIRN010000016">
    <property type="protein sequence ID" value="KAG5833384.1"/>
    <property type="molecule type" value="Genomic_DNA"/>
</dbReference>
<protein>
    <recommendedName>
        <fullName evidence="11">Fibronectin type-III domain-containing protein</fullName>
    </recommendedName>
</protein>
<dbReference type="Proteomes" id="UP001044222">
    <property type="component" value="Chromosome 16"/>
</dbReference>
<comment type="subcellular location">
    <subcellularLocation>
        <location evidence="1">Membrane</location>
        <topology evidence="1">Single-pass type I membrane protein</topology>
    </subcellularLocation>
</comment>
<keyword evidence="7" id="KW-0325">Glycoprotein</keyword>
<evidence type="ECO:0000256" key="1">
    <source>
        <dbReference type="ARBA" id="ARBA00004479"/>
    </source>
</evidence>
<feature type="domain" description="Fibronectin type-III" evidence="11">
    <location>
        <begin position="154"/>
        <end position="257"/>
    </location>
</feature>
<dbReference type="InterPro" id="IPR015152">
    <property type="entry name" value="Growth/epo_recpt_lig-bind"/>
</dbReference>
<evidence type="ECO:0000256" key="10">
    <source>
        <dbReference type="SAM" id="SignalP"/>
    </source>
</evidence>
<dbReference type="PANTHER" id="PTHR23037">
    <property type="entry name" value="CYTOKINE RECEPTOR"/>
    <property type="match status" value="1"/>
</dbReference>
<comment type="caution">
    <text evidence="12">The sequence shown here is derived from an EMBL/GenBank/DDBJ whole genome shotgun (WGS) entry which is preliminary data.</text>
</comment>
<evidence type="ECO:0000256" key="6">
    <source>
        <dbReference type="ARBA" id="ARBA00023170"/>
    </source>
</evidence>
<dbReference type="GO" id="GO:0004896">
    <property type="term" value="F:cytokine receptor activity"/>
    <property type="evidence" value="ECO:0007669"/>
    <property type="project" value="TreeGrafter"/>
</dbReference>
<evidence type="ECO:0000256" key="7">
    <source>
        <dbReference type="ARBA" id="ARBA00023180"/>
    </source>
</evidence>
<dbReference type="InterPro" id="IPR003961">
    <property type="entry name" value="FN3_dom"/>
</dbReference>
<dbReference type="AlphaFoldDB" id="A0A9D3RK16"/>
<feature type="transmembrane region" description="Helical" evidence="9">
    <location>
        <begin position="263"/>
        <end position="285"/>
    </location>
</feature>
<name>A0A9D3RK16_ANGAN</name>
<dbReference type="GO" id="GO:0009897">
    <property type="term" value="C:external side of plasma membrane"/>
    <property type="evidence" value="ECO:0007669"/>
    <property type="project" value="TreeGrafter"/>
</dbReference>
<feature type="chain" id="PRO_5039344746" description="Fibronectin type-III domain-containing protein" evidence="10">
    <location>
        <begin position="17"/>
        <end position="553"/>
    </location>
</feature>
<proteinExistence type="predicted"/>
<dbReference type="InterPro" id="IPR036116">
    <property type="entry name" value="FN3_sf"/>
</dbReference>
<evidence type="ECO:0000256" key="3">
    <source>
        <dbReference type="ARBA" id="ARBA00022729"/>
    </source>
</evidence>
<dbReference type="Pfam" id="PF09067">
    <property type="entry name" value="EpoR_lig-bind"/>
    <property type="match status" value="1"/>
</dbReference>
<accession>A0A9D3RK16</accession>
<feature type="signal peptide" evidence="10">
    <location>
        <begin position="1"/>
        <end position="16"/>
    </location>
</feature>
<keyword evidence="4 9" id="KW-1133">Transmembrane helix</keyword>
<keyword evidence="13" id="KW-1185">Reference proteome</keyword>
<dbReference type="Gene3D" id="2.60.40.10">
    <property type="entry name" value="Immunoglobulins"/>
    <property type="match status" value="2"/>
</dbReference>
<dbReference type="InterPro" id="IPR013783">
    <property type="entry name" value="Ig-like_fold"/>
</dbReference>
<evidence type="ECO:0000256" key="9">
    <source>
        <dbReference type="SAM" id="Phobius"/>
    </source>
</evidence>
<dbReference type="PANTHER" id="PTHR23037:SF46">
    <property type="entry name" value="INTERLEUKIN 5 RECEPTOR SUBUNIT ALPHA"/>
    <property type="match status" value="1"/>
</dbReference>
<organism evidence="12 13">
    <name type="scientific">Anguilla anguilla</name>
    <name type="common">European freshwater eel</name>
    <name type="synonym">Muraena anguilla</name>
    <dbReference type="NCBI Taxonomy" id="7936"/>
    <lineage>
        <taxon>Eukaryota</taxon>
        <taxon>Metazoa</taxon>
        <taxon>Chordata</taxon>
        <taxon>Craniata</taxon>
        <taxon>Vertebrata</taxon>
        <taxon>Euteleostomi</taxon>
        <taxon>Actinopterygii</taxon>
        <taxon>Neopterygii</taxon>
        <taxon>Teleostei</taxon>
        <taxon>Anguilliformes</taxon>
        <taxon>Anguillidae</taxon>
        <taxon>Anguilla</taxon>
    </lineage>
</organism>
<keyword evidence="3 10" id="KW-0732">Signal</keyword>
<feature type="region of interest" description="Disordered" evidence="8">
    <location>
        <begin position="526"/>
        <end position="553"/>
    </location>
</feature>
<sequence length="553" mass="60822">MLWSLFLFALVVEVASHGQNTTRSPDRTTERATLQIWGASHRREQDNPSLLLRPQIHYCRSPNMETFTCWWHFPDNGSRGNENITYTLTYSVGNGPKKECPDYVTGGANSCYFDSRHTQVWEIYCMSVVAHGRHGNYTSEDHCLDVADIVETDPPFNLTYWLTNSSEEGAGRSAMVSWLYPNAEDVHSGWVTLVFELQYRRQSEPHNWKVKGVLREPRLELLDLPPGSYVVRVRCKSHISKLWSKWSELLTIHIPNQQSIDKMLAIILVTGIGVMAFLMIGFGVIPHSKRIKAFLLPPVPKPRIRGIDPILLKNGRMDEITRLFKSFHGYSPPQYCAESWLHVTTDEGQSLKGSPLAKVSEKVGQFAPDGQPAAIPADQQVQQGSSPYCEVPPQAPVESSAWPWPCADPRGYAGAPGPAQAMDFYTCVNGVNTSGAVQLVPCRPAHVGATPLTQLKEGAEKGGAEERGQLVMDKAQQRALAEDVTPVSTGGTAGPPGGQVGGCYTTMEDLKHLRDRPVDVVAAQGDGQEEALCSEQSQIPAPSLPAVTEGAEP</sequence>
<dbReference type="FunFam" id="2.60.40.10:FF:000287">
    <property type="entry name" value="Prolactin receptor"/>
    <property type="match status" value="1"/>
</dbReference>